<dbReference type="InterPro" id="IPR043502">
    <property type="entry name" value="DNA/RNA_pol_sf"/>
</dbReference>
<dbReference type="STRING" id="1288291.A0A059EZI3"/>
<accession>A0A059EZI3</accession>
<sequence>ATWRNPIRFIEKTDGSVWLVNNLMALNGIVEKDPYELANIREVLNSTQGSKYFTVIDSRKNFIVLRFVRRISKRQLLSLMEKYMNGTAW</sequence>
<feature type="non-terminal residue" evidence="1">
    <location>
        <position position="1"/>
    </location>
</feature>
<dbReference type="Gene3D" id="3.30.70.270">
    <property type="match status" value="1"/>
</dbReference>
<protein>
    <submittedName>
        <fullName evidence="1">Uncharacterized protein</fullName>
    </submittedName>
</protein>
<evidence type="ECO:0000313" key="2">
    <source>
        <dbReference type="Proteomes" id="UP000030655"/>
    </source>
</evidence>
<dbReference type="OrthoDB" id="2194353at2759"/>
<gene>
    <name evidence="1" type="ORF">H312_02272</name>
</gene>
<evidence type="ECO:0000313" key="1">
    <source>
        <dbReference type="EMBL" id="KCZ80335.1"/>
    </source>
</evidence>
<name>A0A059EZI3_9MICR</name>
<reference evidence="1 2" key="2">
    <citation type="submission" date="2014-03" db="EMBL/GenBank/DDBJ databases">
        <title>The Genome Sequence of Anncaliia algerae insect isolate PRA339.</title>
        <authorList>
            <consortium name="The Broad Institute Genome Sequencing Platform"/>
            <consortium name="The Broad Institute Genome Sequencing Center for Infectious Disease"/>
            <person name="Cuomo C."/>
            <person name="Becnel J."/>
            <person name="Sanscrainte N."/>
            <person name="Walker B."/>
            <person name="Young S.K."/>
            <person name="Zeng Q."/>
            <person name="Gargeya S."/>
            <person name="Fitzgerald M."/>
            <person name="Haas B."/>
            <person name="Abouelleil A."/>
            <person name="Alvarado L."/>
            <person name="Arachchi H.M."/>
            <person name="Berlin A.M."/>
            <person name="Chapman S.B."/>
            <person name="Dewar J."/>
            <person name="Goldberg J."/>
            <person name="Griggs A."/>
            <person name="Gujja S."/>
            <person name="Hansen M."/>
            <person name="Howarth C."/>
            <person name="Imamovic A."/>
            <person name="Larimer J."/>
            <person name="McCowan C."/>
            <person name="Murphy C."/>
            <person name="Neiman D."/>
            <person name="Pearson M."/>
            <person name="Priest M."/>
            <person name="Roberts A."/>
            <person name="Saif S."/>
            <person name="Shea T."/>
            <person name="Sisk P."/>
            <person name="Sykes S."/>
            <person name="Wortman J."/>
            <person name="Nusbaum C."/>
            <person name="Birren B."/>
        </authorList>
    </citation>
    <scope>NUCLEOTIDE SEQUENCE [LARGE SCALE GENOMIC DNA]</scope>
    <source>
        <strain evidence="1 2">PRA339</strain>
    </source>
</reference>
<keyword evidence="2" id="KW-1185">Reference proteome</keyword>
<organism evidence="1 2">
    <name type="scientific">Anncaliia algerae PRA339</name>
    <dbReference type="NCBI Taxonomy" id="1288291"/>
    <lineage>
        <taxon>Eukaryota</taxon>
        <taxon>Fungi</taxon>
        <taxon>Fungi incertae sedis</taxon>
        <taxon>Microsporidia</taxon>
        <taxon>Tubulinosematoidea</taxon>
        <taxon>Tubulinosematidae</taxon>
        <taxon>Anncaliia</taxon>
    </lineage>
</organism>
<dbReference type="Gene3D" id="3.10.10.10">
    <property type="entry name" value="HIV Type 1 Reverse Transcriptase, subunit A, domain 1"/>
    <property type="match status" value="1"/>
</dbReference>
<dbReference type="InterPro" id="IPR043128">
    <property type="entry name" value="Rev_trsase/Diguanyl_cyclase"/>
</dbReference>
<dbReference type="AlphaFoldDB" id="A0A059EZI3"/>
<dbReference type="VEuPathDB" id="MicrosporidiaDB:H312_02272"/>
<reference evidence="2" key="1">
    <citation type="submission" date="2013-02" db="EMBL/GenBank/DDBJ databases">
        <authorList>
            <consortium name="The Broad Institute Genome Sequencing Platform"/>
            <person name="Cuomo C."/>
            <person name="Becnel J."/>
            <person name="Sanscrainte N."/>
            <person name="Walker B."/>
            <person name="Young S.K."/>
            <person name="Zeng Q."/>
            <person name="Gargeya S."/>
            <person name="Fitzgerald M."/>
            <person name="Haas B."/>
            <person name="Abouelleil A."/>
            <person name="Alvarado L."/>
            <person name="Arachchi H.M."/>
            <person name="Berlin A.M."/>
            <person name="Chapman S.B."/>
            <person name="Dewar J."/>
            <person name="Goldberg J."/>
            <person name="Griggs A."/>
            <person name="Gujja S."/>
            <person name="Hansen M."/>
            <person name="Howarth C."/>
            <person name="Imamovic A."/>
            <person name="Larimer J."/>
            <person name="McCowan C."/>
            <person name="Murphy C."/>
            <person name="Neiman D."/>
            <person name="Pearson M."/>
            <person name="Priest M."/>
            <person name="Roberts A."/>
            <person name="Saif S."/>
            <person name="Shea T."/>
            <person name="Sisk P."/>
            <person name="Sykes S."/>
            <person name="Wortman J."/>
            <person name="Nusbaum C."/>
            <person name="Birren B."/>
        </authorList>
    </citation>
    <scope>NUCLEOTIDE SEQUENCE [LARGE SCALE GENOMIC DNA]</scope>
    <source>
        <strain evidence="2">PRA339</strain>
    </source>
</reference>
<dbReference type="HOGENOM" id="CLU_2460658_0_0_1"/>
<proteinExistence type="predicted"/>
<dbReference type="EMBL" id="KK365187">
    <property type="protein sequence ID" value="KCZ80335.1"/>
    <property type="molecule type" value="Genomic_DNA"/>
</dbReference>
<dbReference type="SUPFAM" id="SSF56672">
    <property type="entry name" value="DNA/RNA polymerases"/>
    <property type="match status" value="1"/>
</dbReference>
<dbReference type="Proteomes" id="UP000030655">
    <property type="component" value="Unassembled WGS sequence"/>
</dbReference>